<dbReference type="Proteomes" id="UP000610862">
    <property type="component" value="Unassembled WGS sequence"/>
</dbReference>
<protein>
    <submittedName>
        <fullName evidence="2">FkbM family methyltransferase</fullName>
    </submittedName>
</protein>
<keyword evidence="2" id="KW-0808">Transferase</keyword>
<dbReference type="GO" id="GO:0008168">
    <property type="term" value="F:methyltransferase activity"/>
    <property type="evidence" value="ECO:0007669"/>
    <property type="project" value="UniProtKB-KW"/>
</dbReference>
<gene>
    <name evidence="2" type="ORF">H8692_08570</name>
</gene>
<keyword evidence="3" id="KW-1185">Reference proteome</keyword>
<dbReference type="GO" id="GO:0032259">
    <property type="term" value="P:methylation"/>
    <property type="evidence" value="ECO:0007669"/>
    <property type="project" value="UniProtKB-KW"/>
</dbReference>
<dbReference type="SUPFAM" id="SSF53335">
    <property type="entry name" value="S-adenosyl-L-methionine-dependent methyltransferases"/>
    <property type="match status" value="1"/>
</dbReference>
<dbReference type="InterPro" id="IPR052514">
    <property type="entry name" value="SAM-dependent_MTase"/>
</dbReference>
<dbReference type="PANTHER" id="PTHR34203:SF15">
    <property type="entry name" value="SLL1173 PROTEIN"/>
    <property type="match status" value="1"/>
</dbReference>
<sequence>MNIIDREFHELVNEIKGLREKELYYKIRKAFDLIPLQTKKSCMNFFNKFNYWGKLDIDNGIYEEIELKGKALFEHINDFIWLYNRLMDYRSKKTLFAILSNWYRYDFKTTSQTKEYLFDSYFDLDILKCGKDEVIVDLGAFTGDTVLSYINNYGKDCYKKIYCYEITPDIFKILQENLKEYKNIDFRLKGIGDRKEKMFLSECTASSSANTLGSEEGIEVSMTTLDDDIDEPLTLIKADIEGFEQKAIIGAKNHIFNNHPKLLISVYHNNEDLWKIPKMINNISDNYKFYLRYKSSPIYPTEITLIAI</sequence>
<organism evidence="2 3">
    <name type="scientific">Lentihominibacter hominis</name>
    <dbReference type="NCBI Taxonomy" id="2763645"/>
    <lineage>
        <taxon>Bacteria</taxon>
        <taxon>Bacillati</taxon>
        <taxon>Bacillota</taxon>
        <taxon>Clostridia</taxon>
        <taxon>Peptostreptococcales</taxon>
        <taxon>Anaerovoracaceae</taxon>
        <taxon>Lentihominibacter</taxon>
    </lineage>
</organism>
<reference evidence="2" key="1">
    <citation type="submission" date="2020-08" db="EMBL/GenBank/DDBJ databases">
        <title>Genome public.</title>
        <authorList>
            <person name="Liu C."/>
            <person name="Sun Q."/>
        </authorList>
    </citation>
    <scope>NUCLEOTIDE SEQUENCE</scope>
    <source>
        <strain evidence="2">NSJ-24</strain>
    </source>
</reference>
<dbReference type="NCBIfam" id="TIGR01444">
    <property type="entry name" value="fkbM_fam"/>
    <property type="match status" value="1"/>
</dbReference>
<dbReference type="Gene3D" id="3.40.50.150">
    <property type="entry name" value="Vaccinia Virus protein VP39"/>
    <property type="match status" value="1"/>
</dbReference>
<dbReference type="EMBL" id="JACRTA010000003">
    <property type="protein sequence ID" value="MBC8568810.1"/>
    <property type="molecule type" value="Genomic_DNA"/>
</dbReference>
<dbReference type="InterPro" id="IPR006342">
    <property type="entry name" value="FkbM_mtfrase"/>
</dbReference>
<evidence type="ECO:0000313" key="3">
    <source>
        <dbReference type="Proteomes" id="UP000610862"/>
    </source>
</evidence>
<dbReference type="RefSeq" id="WP_187525478.1">
    <property type="nucleotide sequence ID" value="NZ_JACRTA010000003.1"/>
</dbReference>
<keyword evidence="2" id="KW-0489">Methyltransferase</keyword>
<evidence type="ECO:0000259" key="1">
    <source>
        <dbReference type="Pfam" id="PF05050"/>
    </source>
</evidence>
<proteinExistence type="predicted"/>
<accession>A0A926E9C7</accession>
<dbReference type="InterPro" id="IPR029063">
    <property type="entry name" value="SAM-dependent_MTases_sf"/>
</dbReference>
<comment type="caution">
    <text evidence="2">The sequence shown here is derived from an EMBL/GenBank/DDBJ whole genome shotgun (WGS) entry which is preliminary data.</text>
</comment>
<feature type="domain" description="Methyltransferase FkbM" evidence="1">
    <location>
        <begin position="137"/>
        <end position="275"/>
    </location>
</feature>
<evidence type="ECO:0000313" key="2">
    <source>
        <dbReference type="EMBL" id="MBC8568810.1"/>
    </source>
</evidence>
<dbReference type="Pfam" id="PF05050">
    <property type="entry name" value="Methyltransf_21"/>
    <property type="match status" value="1"/>
</dbReference>
<name>A0A926E9C7_9FIRM</name>
<dbReference type="PANTHER" id="PTHR34203">
    <property type="entry name" value="METHYLTRANSFERASE, FKBM FAMILY PROTEIN"/>
    <property type="match status" value="1"/>
</dbReference>
<dbReference type="AlphaFoldDB" id="A0A926E9C7"/>